<organism evidence="1 2">
    <name type="scientific">Planomonospora sphaerica</name>
    <dbReference type="NCBI Taxonomy" id="161355"/>
    <lineage>
        <taxon>Bacteria</taxon>
        <taxon>Bacillati</taxon>
        <taxon>Actinomycetota</taxon>
        <taxon>Actinomycetes</taxon>
        <taxon>Streptosporangiales</taxon>
        <taxon>Streptosporangiaceae</taxon>
        <taxon>Planomonospora</taxon>
    </lineage>
</organism>
<gene>
    <name evidence="1" type="ORF">PS9374_00358</name>
</gene>
<protein>
    <submittedName>
        <fullName evidence="1">Uncharacterized protein</fullName>
    </submittedName>
</protein>
<sequence length="34" mass="3876">MKAYVPTGIHRGRLRANIGFDVDIDLDLSTFIRD</sequence>
<keyword evidence="2" id="KW-1185">Reference proteome</keyword>
<dbReference type="Proteomes" id="UP000077701">
    <property type="component" value="Unassembled WGS sequence"/>
</dbReference>
<dbReference type="AlphaFoldDB" id="A0A161LHJ0"/>
<evidence type="ECO:0000313" key="2">
    <source>
        <dbReference type="Proteomes" id="UP000077701"/>
    </source>
</evidence>
<accession>A0A161LHJ0</accession>
<reference evidence="2" key="2">
    <citation type="submission" date="2016-04" db="EMBL/GenBank/DDBJ databases">
        <title>Planomonospora sphaerica JCM9374 whole genome shotgun sequence.</title>
        <authorList>
            <person name="Suzuki T."/>
            <person name="Dohra H."/>
            <person name="Kodani S."/>
        </authorList>
    </citation>
    <scope>NUCLEOTIDE SEQUENCE [LARGE SCALE GENOMIC DNA]</scope>
    <source>
        <strain evidence="2">JCM 9374</strain>
    </source>
</reference>
<comment type="caution">
    <text evidence="1">The sequence shown here is derived from an EMBL/GenBank/DDBJ whole genome shotgun (WGS) entry which is preliminary data.</text>
</comment>
<dbReference type="STRING" id="161355.PS9374_00358"/>
<evidence type="ECO:0000313" key="1">
    <source>
        <dbReference type="EMBL" id="GAT64727.1"/>
    </source>
</evidence>
<proteinExistence type="predicted"/>
<dbReference type="EMBL" id="BDCX01000001">
    <property type="protein sequence ID" value="GAT64727.1"/>
    <property type="molecule type" value="Genomic_DNA"/>
</dbReference>
<reference evidence="1 2" key="1">
    <citation type="journal article" date="2016" name="Genome Announc.">
        <title>Draft Genome Sequence of Planomonospora sphaerica JCM9374, a Rare Actinomycete.</title>
        <authorList>
            <person name="Dohra H."/>
            <person name="Suzuki T."/>
            <person name="Inoue Y."/>
            <person name="Kodani S."/>
        </authorList>
    </citation>
    <scope>NUCLEOTIDE SEQUENCE [LARGE SCALE GENOMIC DNA]</scope>
    <source>
        <strain evidence="1 2">JCM 9374</strain>
    </source>
</reference>
<name>A0A161LHJ0_9ACTN</name>